<name>A0A0F8Y143_9ZZZZ</name>
<accession>A0A0F8Y143</accession>
<comment type="caution">
    <text evidence="1">The sequence shown here is derived from an EMBL/GenBank/DDBJ whole genome shotgun (WGS) entry which is preliminary data.</text>
</comment>
<dbReference type="AlphaFoldDB" id="A0A0F8Y143"/>
<organism evidence="1">
    <name type="scientific">marine sediment metagenome</name>
    <dbReference type="NCBI Taxonomy" id="412755"/>
    <lineage>
        <taxon>unclassified sequences</taxon>
        <taxon>metagenomes</taxon>
        <taxon>ecological metagenomes</taxon>
    </lineage>
</organism>
<protein>
    <submittedName>
        <fullName evidence="1">Uncharacterized protein</fullName>
    </submittedName>
</protein>
<gene>
    <name evidence="1" type="ORF">LCGC14_2348910</name>
</gene>
<evidence type="ECO:0000313" key="1">
    <source>
        <dbReference type="EMBL" id="KKK42086.1"/>
    </source>
</evidence>
<sequence length="44" mass="5196">MKKLDTFINLISDQFEYGGKKYGLNDKRESTDELFDSHGKNWLI</sequence>
<proteinExistence type="predicted"/>
<dbReference type="EMBL" id="LAZR01070350">
    <property type="protein sequence ID" value="KKK42086.1"/>
    <property type="molecule type" value="Genomic_DNA"/>
</dbReference>
<reference evidence="1" key="1">
    <citation type="journal article" date="2015" name="Nature">
        <title>Complex archaea that bridge the gap between prokaryotes and eukaryotes.</title>
        <authorList>
            <person name="Spang A."/>
            <person name="Saw J.H."/>
            <person name="Jorgensen S.L."/>
            <person name="Zaremba-Niedzwiedzka K."/>
            <person name="Martijn J."/>
            <person name="Lind A.E."/>
            <person name="van Eijk R."/>
            <person name="Schleper C."/>
            <person name="Guy L."/>
            <person name="Ettema T.J."/>
        </authorList>
    </citation>
    <scope>NUCLEOTIDE SEQUENCE</scope>
</reference>
<feature type="non-terminal residue" evidence="1">
    <location>
        <position position="44"/>
    </location>
</feature>